<dbReference type="EMBL" id="HBUF01413289">
    <property type="protein sequence ID" value="CAG6739441.1"/>
    <property type="molecule type" value="Transcribed_RNA"/>
</dbReference>
<evidence type="ECO:0000256" key="1">
    <source>
        <dbReference type="SAM" id="MobiDB-lite"/>
    </source>
</evidence>
<feature type="compositionally biased region" description="Pro residues" evidence="1">
    <location>
        <begin position="263"/>
        <end position="280"/>
    </location>
</feature>
<reference evidence="3" key="1">
    <citation type="submission" date="2021-05" db="EMBL/GenBank/DDBJ databases">
        <authorList>
            <person name="Alioto T."/>
            <person name="Alioto T."/>
            <person name="Gomez Garrido J."/>
        </authorList>
    </citation>
    <scope>NUCLEOTIDE SEQUENCE</scope>
</reference>
<feature type="region of interest" description="Disordered" evidence="1">
    <location>
        <begin position="348"/>
        <end position="370"/>
    </location>
</feature>
<sequence>MEIDSNMSQGDSVCTQQNGRLLYLSSPSSQDIAVNLMIRARQKPQYVWTGGGEPWDWKTDSSESRISNFFPSHQDYGGLDNRFCSVLEITGQWLKVPCDQGNYMSLCEVPAFYTLVKQYPLPPSTISYPTVSFPSYDTLTTPTYPSPYDGKPESNYPPFGPSVPTSPTYFSGYYPPWINANPQGYVPFYSSPVPPHPTYVYPQYVPYLPGQYPSYPIPPATYGPPITSPPVSYGPPLTSPPATYGIPAPPPTFAPTVTAPPATYGPPMTPPPAQGPPIPSPPLTYSPPIPPATYRPPATYGPPVTAPPATYGPPITSPPATYVPPATVPQTPYRPVFTPPPIYPTYSTPTPQPPPYQTPPPFPPSFKPPEPPPPTYGTFPFYKDGKPHYHFVVPQTPSYGYPGHPQGTKSPYPTTPDIYYHQAPRPPVFYQPLPRPNCGPSYQPPGYDCQATSPPLAISTFPPGINPYFPPLVIYQPGYQNYSPTPHYKGYVPPAAHPTNIPYKPFTDFPERSPFQGRTYIVKGDMAYEIPTLHKYHRWDRDNIHSGRSVEHVNDLNGGVDTSNNNTAEQFKNNPANAVPKHKHINETTFYYSKNNYLSNANSLPRDALFIAHQKDKNGNDIADSNFRNLGNSTKTNTTVINKNSTFSTNVEYTKELNAPSKVTIEIQRDGVLSKIVLPNDTKRNNNNTAVITPVHPG</sequence>
<accession>A0A8D8Z3T2</accession>
<organism evidence="3">
    <name type="scientific">Cacopsylla melanoneura</name>
    <dbReference type="NCBI Taxonomy" id="428564"/>
    <lineage>
        <taxon>Eukaryota</taxon>
        <taxon>Metazoa</taxon>
        <taxon>Ecdysozoa</taxon>
        <taxon>Arthropoda</taxon>
        <taxon>Hexapoda</taxon>
        <taxon>Insecta</taxon>
        <taxon>Pterygota</taxon>
        <taxon>Neoptera</taxon>
        <taxon>Paraneoptera</taxon>
        <taxon>Hemiptera</taxon>
        <taxon>Sternorrhyncha</taxon>
        <taxon>Psylloidea</taxon>
        <taxon>Psyllidae</taxon>
        <taxon>Psyllinae</taxon>
        <taxon>Cacopsylla</taxon>
    </lineage>
</organism>
<evidence type="ECO:0000259" key="2">
    <source>
        <dbReference type="PROSITE" id="PS50041"/>
    </source>
</evidence>
<feature type="domain" description="C-type lectin" evidence="2">
    <location>
        <begin position="1"/>
        <end position="100"/>
    </location>
</feature>
<evidence type="ECO:0000313" key="3">
    <source>
        <dbReference type="EMBL" id="CAG6739441.1"/>
    </source>
</evidence>
<dbReference type="PROSITE" id="PS50041">
    <property type="entry name" value="C_TYPE_LECTIN_2"/>
    <property type="match status" value="1"/>
</dbReference>
<dbReference type="AlphaFoldDB" id="A0A8D8Z3T2"/>
<feature type="region of interest" description="Disordered" evidence="1">
    <location>
        <begin position="255"/>
        <end position="280"/>
    </location>
</feature>
<name>A0A8D8Z3T2_9HEMI</name>
<proteinExistence type="predicted"/>
<dbReference type="InterPro" id="IPR001304">
    <property type="entry name" value="C-type_lectin-like"/>
</dbReference>
<protein>
    <recommendedName>
        <fullName evidence="2">C-type lectin domain-containing protein</fullName>
    </recommendedName>
</protein>
<dbReference type="SUPFAM" id="SSF56436">
    <property type="entry name" value="C-type lectin-like"/>
    <property type="match status" value="1"/>
</dbReference>
<dbReference type="Pfam" id="PF00059">
    <property type="entry name" value="Lectin_C"/>
    <property type="match status" value="1"/>
</dbReference>
<feature type="compositionally biased region" description="Pro residues" evidence="1">
    <location>
        <begin position="350"/>
        <end position="370"/>
    </location>
</feature>
<dbReference type="Gene3D" id="3.10.100.10">
    <property type="entry name" value="Mannose-Binding Protein A, subunit A"/>
    <property type="match status" value="1"/>
</dbReference>
<dbReference type="InterPro" id="IPR016186">
    <property type="entry name" value="C-type_lectin-like/link_sf"/>
</dbReference>
<dbReference type="InterPro" id="IPR016187">
    <property type="entry name" value="CTDL_fold"/>
</dbReference>